<dbReference type="InterPro" id="IPR051599">
    <property type="entry name" value="Cell_Envelope_Assoc"/>
</dbReference>
<evidence type="ECO:0000313" key="3">
    <source>
        <dbReference type="Proteomes" id="UP000518878"/>
    </source>
</evidence>
<evidence type="ECO:0000313" key="2">
    <source>
        <dbReference type="EMBL" id="NID16278.1"/>
    </source>
</evidence>
<dbReference type="EMBL" id="JAAQTL010000001">
    <property type="protein sequence ID" value="NID16278.1"/>
    <property type="molecule type" value="Genomic_DNA"/>
</dbReference>
<organism evidence="2 3">
    <name type="scientific">Luteibacter yeojuensis</name>
    <dbReference type="NCBI Taxonomy" id="345309"/>
    <lineage>
        <taxon>Bacteria</taxon>
        <taxon>Pseudomonadati</taxon>
        <taxon>Pseudomonadota</taxon>
        <taxon>Gammaproteobacteria</taxon>
        <taxon>Lysobacterales</taxon>
        <taxon>Rhodanobacteraceae</taxon>
        <taxon>Luteibacter</taxon>
    </lineage>
</organism>
<dbReference type="AlphaFoldDB" id="A0A7X5TQY0"/>
<proteinExistence type="predicted"/>
<dbReference type="RefSeq" id="WP_166699929.1">
    <property type="nucleotide sequence ID" value="NZ_JAAQTL010000001.1"/>
</dbReference>
<evidence type="ECO:0000259" key="1">
    <source>
        <dbReference type="Pfam" id="PF02698"/>
    </source>
</evidence>
<dbReference type="PANTHER" id="PTHR30336:SF20">
    <property type="entry name" value="DUF218 DOMAIN-CONTAINING PROTEIN"/>
    <property type="match status" value="1"/>
</dbReference>
<name>A0A7X5TQY0_9GAMM</name>
<dbReference type="InterPro" id="IPR003848">
    <property type="entry name" value="DUF218"/>
</dbReference>
<gene>
    <name evidence="2" type="ORF">HBF32_12480</name>
</gene>
<comment type="caution">
    <text evidence="2">The sequence shown here is derived from an EMBL/GenBank/DDBJ whole genome shotgun (WGS) entry which is preliminary data.</text>
</comment>
<accession>A0A7X5TQY0</accession>
<sequence>MSGIQAPKILRRGVWRYLSDRDILVAAFVTAVVFVASLGLVYAAHLARVCWLAARTPARAAGRRAMLIFGRRLVGDCPEADFLGRLARGRTDALAGFADRVLLLGGYSGGSISEAEAGRRWLMAEGWPPAVPLELEQASIDSLENLRHARVLLRERSEAPLPPVWLVTSRYHLARCLYLARRLGFDAAPLAAEERLPLGRRYVTRLLMEAGYLMWIDTGMRWAALTGNRRMATRIS</sequence>
<dbReference type="Pfam" id="PF02698">
    <property type="entry name" value="DUF218"/>
    <property type="match status" value="1"/>
</dbReference>
<protein>
    <submittedName>
        <fullName evidence="2">YdcF family protein</fullName>
    </submittedName>
</protein>
<dbReference type="CDD" id="cd06259">
    <property type="entry name" value="YdcF-like"/>
    <property type="match status" value="1"/>
</dbReference>
<feature type="domain" description="DUF218" evidence="1">
    <location>
        <begin position="81"/>
        <end position="194"/>
    </location>
</feature>
<keyword evidence="3" id="KW-1185">Reference proteome</keyword>
<reference evidence="2 3" key="1">
    <citation type="journal article" date="2006" name="Int. J. Syst. Evol. Microbiol.">
        <title>Dyella yeojuensis sp. nov., isolated from greenhouse soil in Korea.</title>
        <authorList>
            <person name="Kim B.Y."/>
            <person name="Weon H.Y."/>
            <person name="Lee K.H."/>
            <person name="Seok S.J."/>
            <person name="Kwon S.W."/>
            <person name="Go S.J."/>
            <person name="Stackebrandt E."/>
        </authorList>
    </citation>
    <scope>NUCLEOTIDE SEQUENCE [LARGE SCALE GENOMIC DNA]</scope>
    <source>
        <strain evidence="2 3">DSM 17673</strain>
    </source>
</reference>
<dbReference type="Proteomes" id="UP000518878">
    <property type="component" value="Unassembled WGS sequence"/>
</dbReference>
<dbReference type="GO" id="GO:0005886">
    <property type="term" value="C:plasma membrane"/>
    <property type="evidence" value="ECO:0007669"/>
    <property type="project" value="TreeGrafter"/>
</dbReference>
<dbReference type="PANTHER" id="PTHR30336">
    <property type="entry name" value="INNER MEMBRANE PROTEIN, PROBABLE PERMEASE"/>
    <property type="match status" value="1"/>
</dbReference>